<evidence type="ECO:0000256" key="1">
    <source>
        <dbReference type="SAM" id="MobiDB-lite"/>
    </source>
</evidence>
<dbReference type="EnsemblMetazoa" id="PPA43110.1">
    <property type="protein sequence ID" value="PPA43110.1"/>
    <property type="gene ID" value="WBGene00281479"/>
</dbReference>
<keyword evidence="4" id="KW-1185">Reference proteome</keyword>
<feature type="region of interest" description="Disordered" evidence="1">
    <location>
        <begin position="67"/>
        <end position="95"/>
    </location>
</feature>
<protein>
    <submittedName>
        <fullName evidence="3">Uncharacterized protein</fullName>
    </submittedName>
</protein>
<sequence length="147" mass="16274">MNITQEEAVTEGLRDVNSTDLALDEGSSDWEGILQTALLVCLVVIGVLLSIIISGGTVAWAKGWFGEEQEEECGEEEEEENDDTQSSSHVSVDIEEADEDVVELASISDVSVHSEMRSLPRPEEEEGSQEYENDENEGWIEKNCYMS</sequence>
<accession>A0A8R1V036</accession>
<feature type="transmembrane region" description="Helical" evidence="2">
    <location>
        <begin position="33"/>
        <end position="53"/>
    </location>
</feature>
<proteinExistence type="predicted"/>
<evidence type="ECO:0000313" key="4">
    <source>
        <dbReference type="Proteomes" id="UP000005239"/>
    </source>
</evidence>
<feature type="compositionally biased region" description="Acidic residues" evidence="1">
    <location>
        <begin position="67"/>
        <end position="83"/>
    </location>
</feature>
<feature type="compositionally biased region" description="Basic and acidic residues" evidence="1">
    <location>
        <begin position="112"/>
        <end position="122"/>
    </location>
</feature>
<evidence type="ECO:0000313" key="3">
    <source>
        <dbReference type="EnsemblMetazoa" id="PPA43110.1"/>
    </source>
</evidence>
<name>A0A2A6CDK4_PRIPA</name>
<feature type="compositionally biased region" description="Acidic residues" evidence="1">
    <location>
        <begin position="123"/>
        <end position="138"/>
    </location>
</feature>
<reference evidence="3" key="2">
    <citation type="submission" date="2022-06" db="UniProtKB">
        <authorList>
            <consortium name="EnsemblMetazoa"/>
        </authorList>
    </citation>
    <scope>IDENTIFICATION</scope>
    <source>
        <strain evidence="3">PS312</strain>
    </source>
</reference>
<organism evidence="3 4">
    <name type="scientific">Pristionchus pacificus</name>
    <name type="common">Parasitic nematode worm</name>
    <dbReference type="NCBI Taxonomy" id="54126"/>
    <lineage>
        <taxon>Eukaryota</taxon>
        <taxon>Metazoa</taxon>
        <taxon>Ecdysozoa</taxon>
        <taxon>Nematoda</taxon>
        <taxon>Chromadorea</taxon>
        <taxon>Rhabditida</taxon>
        <taxon>Rhabditina</taxon>
        <taxon>Diplogasteromorpha</taxon>
        <taxon>Diplogasteroidea</taxon>
        <taxon>Neodiplogasteridae</taxon>
        <taxon>Pristionchus</taxon>
    </lineage>
</organism>
<dbReference type="AlphaFoldDB" id="A0A2A6CDK4"/>
<keyword evidence="2" id="KW-0472">Membrane</keyword>
<keyword evidence="2" id="KW-0812">Transmembrane</keyword>
<reference evidence="4" key="1">
    <citation type="journal article" date="2008" name="Nat. Genet.">
        <title>The Pristionchus pacificus genome provides a unique perspective on nematode lifestyle and parasitism.</title>
        <authorList>
            <person name="Dieterich C."/>
            <person name="Clifton S.W."/>
            <person name="Schuster L.N."/>
            <person name="Chinwalla A."/>
            <person name="Delehaunty K."/>
            <person name="Dinkelacker I."/>
            <person name="Fulton L."/>
            <person name="Fulton R."/>
            <person name="Godfrey J."/>
            <person name="Minx P."/>
            <person name="Mitreva M."/>
            <person name="Roeseler W."/>
            <person name="Tian H."/>
            <person name="Witte H."/>
            <person name="Yang S.P."/>
            <person name="Wilson R.K."/>
            <person name="Sommer R.J."/>
        </authorList>
    </citation>
    <scope>NUCLEOTIDE SEQUENCE [LARGE SCALE GENOMIC DNA]</scope>
    <source>
        <strain evidence="4">PS312</strain>
    </source>
</reference>
<feature type="region of interest" description="Disordered" evidence="1">
    <location>
        <begin position="109"/>
        <end position="147"/>
    </location>
</feature>
<evidence type="ECO:0000256" key="2">
    <source>
        <dbReference type="SAM" id="Phobius"/>
    </source>
</evidence>
<accession>A0A2A6CDK4</accession>
<dbReference type="Proteomes" id="UP000005239">
    <property type="component" value="Unassembled WGS sequence"/>
</dbReference>
<keyword evidence="2" id="KW-1133">Transmembrane helix</keyword>
<gene>
    <name evidence="3" type="primary">WBGene00281479</name>
</gene>